<evidence type="ECO:0000256" key="3">
    <source>
        <dbReference type="ARBA" id="ARBA00022670"/>
    </source>
</evidence>
<accession>A0A327YX21</accession>
<comment type="caution">
    <text evidence="9">The sequence shown here is derived from an EMBL/GenBank/DDBJ whole genome shotgun (WGS) entry which is preliminary data.</text>
</comment>
<dbReference type="NCBIfam" id="TIGR04128">
    <property type="entry name" value="exoso_Fjoh_1448"/>
    <property type="match status" value="1"/>
</dbReference>
<keyword evidence="2" id="KW-1003">Cell membrane</keyword>
<proteinExistence type="predicted"/>
<dbReference type="AlphaFoldDB" id="A0A327YX21"/>
<organism evidence="9 10">
    <name type="scientific">Flavobacterium aquaticum</name>
    <dbReference type="NCBI Taxonomy" id="1236486"/>
    <lineage>
        <taxon>Bacteria</taxon>
        <taxon>Pseudomonadati</taxon>
        <taxon>Bacteroidota</taxon>
        <taxon>Flavobacteriia</taxon>
        <taxon>Flavobacteriales</taxon>
        <taxon>Flavobacteriaceae</taxon>
        <taxon>Flavobacterium</taxon>
    </lineage>
</organism>
<feature type="transmembrane region" description="Helical" evidence="8">
    <location>
        <begin position="121"/>
        <end position="150"/>
    </location>
</feature>
<evidence type="ECO:0000256" key="6">
    <source>
        <dbReference type="ARBA" id="ARBA00022989"/>
    </source>
</evidence>
<evidence type="ECO:0000256" key="8">
    <source>
        <dbReference type="SAM" id="Phobius"/>
    </source>
</evidence>
<sequence length="191" mass="22586">MLKIYILENTISQYKPFFTFLIKFLLFYVVFAFVYKMYLEQYDVEKNEVDCFTEVVAHQTKQFMLLFTDAAQSIKHSEEPSLKILFKEKYVARVIEGCNAVSVMILFAAFVFAFSTQWKKTLLFIVFGVVLIHVLNVIRIALLSFALYYYPKYEELLHGTIFPLFIYGVVFILWILWVTKFSGYVKRTTTK</sequence>
<reference evidence="9 10" key="1">
    <citation type="submission" date="2018-06" db="EMBL/GenBank/DDBJ databases">
        <title>Genomic Encyclopedia of Type Strains, Phase III (KMG-III): the genomes of soil and plant-associated and newly described type strains.</title>
        <authorList>
            <person name="Whitman W."/>
        </authorList>
    </citation>
    <scope>NUCLEOTIDE SEQUENCE [LARGE SCALE GENOMIC DNA]</scope>
    <source>
        <strain evidence="9 10">CGMCC 1.12398</strain>
    </source>
</reference>
<dbReference type="GO" id="GO:0008233">
    <property type="term" value="F:peptidase activity"/>
    <property type="evidence" value="ECO:0007669"/>
    <property type="project" value="UniProtKB-KW"/>
</dbReference>
<protein>
    <submittedName>
        <fullName evidence="9">Exosortase family protein XrtF</fullName>
    </submittedName>
</protein>
<evidence type="ECO:0000313" key="10">
    <source>
        <dbReference type="Proteomes" id="UP000249620"/>
    </source>
</evidence>
<evidence type="ECO:0000256" key="1">
    <source>
        <dbReference type="ARBA" id="ARBA00004651"/>
    </source>
</evidence>
<dbReference type="InterPro" id="IPR026323">
    <property type="entry name" value="Exosortase-related_prot_XrtF"/>
</dbReference>
<feature type="transmembrane region" description="Helical" evidence="8">
    <location>
        <begin position="20"/>
        <end position="38"/>
    </location>
</feature>
<evidence type="ECO:0000313" key="9">
    <source>
        <dbReference type="EMBL" id="RAK24225.1"/>
    </source>
</evidence>
<gene>
    <name evidence="9" type="ORF">B0I03_10276</name>
</gene>
<feature type="transmembrane region" description="Helical" evidence="8">
    <location>
        <begin position="156"/>
        <end position="177"/>
    </location>
</feature>
<keyword evidence="5" id="KW-0378">Hydrolase</keyword>
<dbReference type="InterPro" id="IPR019127">
    <property type="entry name" value="Exosortase"/>
</dbReference>
<evidence type="ECO:0000256" key="7">
    <source>
        <dbReference type="ARBA" id="ARBA00023136"/>
    </source>
</evidence>
<dbReference type="GO" id="GO:0006508">
    <property type="term" value="P:proteolysis"/>
    <property type="evidence" value="ECO:0007669"/>
    <property type="project" value="UniProtKB-KW"/>
</dbReference>
<keyword evidence="7 8" id="KW-0472">Membrane</keyword>
<dbReference type="OrthoDB" id="678161at2"/>
<name>A0A327YX21_9FLAO</name>
<keyword evidence="10" id="KW-1185">Reference proteome</keyword>
<keyword evidence="6 8" id="KW-1133">Transmembrane helix</keyword>
<comment type="subcellular location">
    <subcellularLocation>
        <location evidence="1">Cell membrane</location>
        <topology evidence="1">Multi-pass membrane protein</topology>
    </subcellularLocation>
</comment>
<dbReference type="NCBIfam" id="TIGR04178">
    <property type="entry name" value="exo_archaeo"/>
    <property type="match status" value="1"/>
</dbReference>
<evidence type="ECO:0000256" key="5">
    <source>
        <dbReference type="ARBA" id="ARBA00022801"/>
    </source>
</evidence>
<keyword evidence="3" id="KW-0645">Protease</keyword>
<dbReference type="EMBL" id="QLMI01000002">
    <property type="protein sequence ID" value="RAK24225.1"/>
    <property type="molecule type" value="Genomic_DNA"/>
</dbReference>
<feature type="transmembrane region" description="Helical" evidence="8">
    <location>
        <begin position="90"/>
        <end position="114"/>
    </location>
</feature>
<keyword evidence="4 8" id="KW-0812">Transmembrane</keyword>
<evidence type="ECO:0000256" key="2">
    <source>
        <dbReference type="ARBA" id="ARBA00022475"/>
    </source>
</evidence>
<dbReference type="Proteomes" id="UP000249620">
    <property type="component" value="Unassembled WGS sequence"/>
</dbReference>
<dbReference type="GO" id="GO:0005886">
    <property type="term" value="C:plasma membrane"/>
    <property type="evidence" value="ECO:0007669"/>
    <property type="project" value="UniProtKB-SubCell"/>
</dbReference>
<dbReference type="InterPro" id="IPR026392">
    <property type="entry name" value="Exo/Archaeosortase_dom"/>
</dbReference>
<evidence type="ECO:0000256" key="4">
    <source>
        <dbReference type="ARBA" id="ARBA00022692"/>
    </source>
</evidence>
<dbReference type="Pfam" id="PF09721">
    <property type="entry name" value="Exosortase_EpsH"/>
    <property type="match status" value="1"/>
</dbReference>